<accession>A0A5C5VLQ3</accession>
<feature type="transmembrane region" description="Helical" evidence="2">
    <location>
        <begin position="57"/>
        <end position="81"/>
    </location>
</feature>
<sequence length="321" mass="34879">MSSEPIEIPTPDEDTPETPSPGGELHIGRVVVLTAIILTFAANTFLMPMAWPGAGDLGTVFFLGATLGMFIVQLDVVGLWTAMGPGRVIVRLPWGMLVVTATYVIHQLGVYQSSHFPTAESDRMLLLGTLVCGWLAITLCFAALGLVWRWRLLPEGAAADGASRFHLWHLIVGTALCGMALALLNWFGYPLASLADVNWIPLILLGAIAVVNLLMIVPALLVAYANSWAAIRLLLLGGYCLALSLAEFLVVVSILGYPPEPARFGAFLVVANLTQCYGLILVIFLFRRVGYQLRVVDRGRRPVEKMPKVVVEADPWSDDEE</sequence>
<proteinExistence type="predicted"/>
<dbReference type="Proteomes" id="UP000318878">
    <property type="component" value="Unassembled WGS sequence"/>
</dbReference>
<keyword evidence="4" id="KW-1185">Reference proteome</keyword>
<dbReference type="RefSeq" id="WP_146429716.1">
    <property type="nucleotide sequence ID" value="NZ_SJPF01000001.1"/>
</dbReference>
<feature type="region of interest" description="Disordered" evidence="1">
    <location>
        <begin position="1"/>
        <end position="23"/>
    </location>
</feature>
<keyword evidence="2" id="KW-0812">Transmembrane</keyword>
<feature type="transmembrane region" description="Helical" evidence="2">
    <location>
        <begin position="264"/>
        <end position="286"/>
    </location>
</feature>
<comment type="caution">
    <text evidence="3">The sequence shown here is derived from an EMBL/GenBank/DDBJ whole genome shotgun (WGS) entry which is preliminary data.</text>
</comment>
<reference evidence="3 4" key="1">
    <citation type="submission" date="2019-02" db="EMBL/GenBank/DDBJ databases">
        <title>Deep-cultivation of Planctomycetes and their phenomic and genomic characterization uncovers novel biology.</title>
        <authorList>
            <person name="Wiegand S."/>
            <person name="Jogler M."/>
            <person name="Boedeker C."/>
            <person name="Pinto D."/>
            <person name="Vollmers J."/>
            <person name="Rivas-Marin E."/>
            <person name="Kohn T."/>
            <person name="Peeters S.H."/>
            <person name="Heuer A."/>
            <person name="Rast P."/>
            <person name="Oberbeckmann S."/>
            <person name="Bunk B."/>
            <person name="Jeske O."/>
            <person name="Meyerdierks A."/>
            <person name="Storesund J.E."/>
            <person name="Kallscheuer N."/>
            <person name="Luecker S."/>
            <person name="Lage O.M."/>
            <person name="Pohl T."/>
            <person name="Merkel B.J."/>
            <person name="Hornburger P."/>
            <person name="Mueller R.-W."/>
            <person name="Bruemmer F."/>
            <person name="Labrenz M."/>
            <person name="Spormann A.M."/>
            <person name="Op Den Camp H."/>
            <person name="Overmann J."/>
            <person name="Amann R."/>
            <person name="Jetten M.S.M."/>
            <person name="Mascher T."/>
            <person name="Medema M.H."/>
            <person name="Devos D.P."/>
            <person name="Kaster A.-K."/>
            <person name="Ovreas L."/>
            <person name="Rohde M."/>
            <person name="Galperin M.Y."/>
            <person name="Jogler C."/>
        </authorList>
    </citation>
    <scope>NUCLEOTIDE SEQUENCE [LARGE SCALE GENOMIC DNA]</scope>
    <source>
        <strain evidence="3 4">Enr8</strain>
    </source>
</reference>
<dbReference type="AlphaFoldDB" id="A0A5C5VLQ3"/>
<organism evidence="3 4">
    <name type="scientific">Blastopirellula retiformator</name>
    <dbReference type="NCBI Taxonomy" id="2527970"/>
    <lineage>
        <taxon>Bacteria</taxon>
        <taxon>Pseudomonadati</taxon>
        <taxon>Planctomycetota</taxon>
        <taxon>Planctomycetia</taxon>
        <taxon>Pirellulales</taxon>
        <taxon>Pirellulaceae</taxon>
        <taxon>Blastopirellula</taxon>
    </lineage>
</organism>
<feature type="transmembrane region" description="Helical" evidence="2">
    <location>
        <begin position="167"/>
        <end position="187"/>
    </location>
</feature>
<feature type="transmembrane region" description="Helical" evidence="2">
    <location>
        <begin position="88"/>
        <end position="105"/>
    </location>
</feature>
<evidence type="ECO:0000313" key="4">
    <source>
        <dbReference type="Proteomes" id="UP000318878"/>
    </source>
</evidence>
<evidence type="ECO:0000256" key="2">
    <source>
        <dbReference type="SAM" id="Phobius"/>
    </source>
</evidence>
<dbReference type="OrthoDB" id="288549at2"/>
<feature type="transmembrane region" description="Helical" evidence="2">
    <location>
        <begin position="30"/>
        <end position="51"/>
    </location>
</feature>
<feature type="transmembrane region" description="Helical" evidence="2">
    <location>
        <begin position="199"/>
        <end position="221"/>
    </location>
</feature>
<evidence type="ECO:0000313" key="3">
    <source>
        <dbReference type="EMBL" id="TWT39554.1"/>
    </source>
</evidence>
<gene>
    <name evidence="3" type="ORF">Enr8_12540</name>
</gene>
<keyword evidence="2" id="KW-1133">Transmembrane helix</keyword>
<dbReference type="EMBL" id="SJPF01000001">
    <property type="protein sequence ID" value="TWT39554.1"/>
    <property type="molecule type" value="Genomic_DNA"/>
</dbReference>
<evidence type="ECO:0000256" key="1">
    <source>
        <dbReference type="SAM" id="MobiDB-lite"/>
    </source>
</evidence>
<name>A0A5C5VLQ3_9BACT</name>
<protein>
    <submittedName>
        <fullName evidence="3">Uncharacterized protein</fullName>
    </submittedName>
</protein>
<feature type="transmembrane region" description="Helical" evidence="2">
    <location>
        <begin position="125"/>
        <end position="147"/>
    </location>
</feature>
<keyword evidence="2" id="KW-0472">Membrane</keyword>
<feature type="transmembrane region" description="Helical" evidence="2">
    <location>
        <begin position="233"/>
        <end position="258"/>
    </location>
</feature>